<comment type="catalytic activity">
    <reaction evidence="3">
        <text>oxaloacetate + acetyl-CoA + H2O = citrate + CoA + H(+)</text>
        <dbReference type="Rhea" id="RHEA:16845"/>
        <dbReference type="ChEBI" id="CHEBI:15377"/>
        <dbReference type="ChEBI" id="CHEBI:15378"/>
        <dbReference type="ChEBI" id="CHEBI:16452"/>
        <dbReference type="ChEBI" id="CHEBI:16947"/>
        <dbReference type="ChEBI" id="CHEBI:57287"/>
        <dbReference type="ChEBI" id="CHEBI:57288"/>
        <dbReference type="EC" id="2.3.3.16"/>
    </reaction>
</comment>
<dbReference type="InterPro" id="IPR036969">
    <property type="entry name" value="Citrate_synthase_sf"/>
</dbReference>
<keyword evidence="7" id="KW-1185">Reference proteome</keyword>
<dbReference type="Proteomes" id="UP001149411">
    <property type="component" value="Unassembled WGS sequence"/>
</dbReference>
<dbReference type="Gene3D" id="1.10.230.10">
    <property type="entry name" value="Cytochrome P450-Terp, domain 2"/>
    <property type="match status" value="1"/>
</dbReference>
<dbReference type="AlphaFoldDB" id="A0A9Q4GIT5"/>
<dbReference type="EC" id="2.3.3.16" evidence="3"/>
<comment type="similarity">
    <text evidence="1 3 5">Belongs to the citrate synthase family.</text>
</comment>
<feature type="active site" evidence="4">
    <location>
        <position position="308"/>
    </location>
</feature>
<accession>A0A9Q4GIT5</accession>
<proteinExistence type="inferred from homology"/>
<evidence type="ECO:0000256" key="5">
    <source>
        <dbReference type="RuleBase" id="RU000441"/>
    </source>
</evidence>
<reference evidence="6" key="1">
    <citation type="submission" date="2022-09" db="EMBL/GenBank/DDBJ databases">
        <title>Haloadaptaus new haloarchaeum isolated from saline soil.</title>
        <authorList>
            <person name="Duran-Viseras A."/>
            <person name="Sanchez-Porro C."/>
            <person name="Ventosa A."/>
        </authorList>
    </citation>
    <scope>NUCLEOTIDE SEQUENCE</scope>
    <source>
        <strain evidence="6">F3-133</strain>
    </source>
</reference>
<dbReference type="RefSeq" id="WP_266086428.1">
    <property type="nucleotide sequence ID" value="NZ_RKLV01000003.1"/>
</dbReference>
<dbReference type="InterPro" id="IPR024176">
    <property type="entry name" value="Citrate_synthase_bac-typ"/>
</dbReference>
<dbReference type="Gene3D" id="1.10.580.10">
    <property type="entry name" value="Citrate Synthase, domain 1"/>
    <property type="match status" value="1"/>
</dbReference>
<evidence type="ECO:0000256" key="3">
    <source>
        <dbReference type="PIRNR" id="PIRNR001369"/>
    </source>
</evidence>
<evidence type="ECO:0000256" key="4">
    <source>
        <dbReference type="PIRSR" id="PIRSR001369-1"/>
    </source>
</evidence>
<evidence type="ECO:0000313" key="6">
    <source>
        <dbReference type="EMBL" id="MCX2818586.1"/>
    </source>
</evidence>
<organism evidence="6 7">
    <name type="scientific">Halorutilus salinus</name>
    <dbReference type="NCBI Taxonomy" id="2487751"/>
    <lineage>
        <taxon>Archaea</taxon>
        <taxon>Methanobacteriati</taxon>
        <taxon>Methanobacteriota</taxon>
        <taxon>Stenosarchaea group</taxon>
        <taxon>Halobacteria</taxon>
        <taxon>Halorutilales</taxon>
        <taxon>Halorutilaceae</taxon>
        <taxon>Halorutilus</taxon>
    </lineage>
</organism>
<evidence type="ECO:0000256" key="2">
    <source>
        <dbReference type="ARBA" id="ARBA00022679"/>
    </source>
</evidence>
<gene>
    <name evidence="6" type="ORF">EGH25_04365</name>
</gene>
<protein>
    <recommendedName>
        <fullName evidence="3 5">Citrate synthase</fullName>
        <ecNumber evidence="3">2.3.3.16</ecNumber>
    </recommendedName>
</protein>
<sequence>MDEVKKGLEGVVVDESRVCKVDGEEGKIWYAGYDMDDLARESSYEELLFLLRNDRLPSGDELDGIRDEMAARRALPDGVAELVDREAERTAPMDLLRTSVSALASYDDEADNLDDPTDKCLGVLAKMPTVIARAHRVREGEEPVEPRDDLGHAENFLYTLHGEEPTEEEASAMDSTFILYAEHGMNASTFSACVTASTLANVYSSLTSAVGTLQGRLHGGATETVIDMLEDVGDASNAEPFVEEKVSNKGKIPGFGHRVYETVDPRCAHFRRHIETLNPDSELLAVADAVREEVEARLGDKGIFPNTDLYAGALYRELGVPPAFYTTLFAASRAAGWSAHIAEQIEDNRIMRPRVKFVGETGRGYVPVDER</sequence>
<dbReference type="GO" id="GO:0005829">
    <property type="term" value="C:cytosol"/>
    <property type="evidence" value="ECO:0007669"/>
    <property type="project" value="TreeGrafter"/>
</dbReference>
<dbReference type="PANTHER" id="PTHR11739">
    <property type="entry name" value="CITRATE SYNTHASE"/>
    <property type="match status" value="1"/>
</dbReference>
<evidence type="ECO:0000256" key="1">
    <source>
        <dbReference type="ARBA" id="ARBA00010566"/>
    </source>
</evidence>
<dbReference type="GO" id="GO:0005975">
    <property type="term" value="P:carbohydrate metabolic process"/>
    <property type="evidence" value="ECO:0007669"/>
    <property type="project" value="TreeGrafter"/>
</dbReference>
<dbReference type="PANTHER" id="PTHR11739:SF4">
    <property type="entry name" value="CITRATE SYNTHASE, PEROXISOMAL"/>
    <property type="match status" value="1"/>
</dbReference>
<name>A0A9Q4GIT5_9EURY</name>
<dbReference type="Pfam" id="PF00285">
    <property type="entry name" value="Citrate_synt"/>
    <property type="match status" value="1"/>
</dbReference>
<comment type="caution">
    <text evidence="6">The sequence shown here is derived from an EMBL/GenBank/DDBJ whole genome shotgun (WGS) entry which is preliminary data.</text>
</comment>
<dbReference type="InterPro" id="IPR002020">
    <property type="entry name" value="Citrate_synthase"/>
</dbReference>
<dbReference type="CDD" id="cd06118">
    <property type="entry name" value="citrate_synt_like_1"/>
    <property type="match status" value="1"/>
</dbReference>
<dbReference type="GO" id="GO:0006099">
    <property type="term" value="P:tricarboxylic acid cycle"/>
    <property type="evidence" value="ECO:0007669"/>
    <property type="project" value="InterPro"/>
</dbReference>
<feature type="active site" evidence="4">
    <location>
        <position position="257"/>
    </location>
</feature>
<dbReference type="EMBL" id="RKLV01000003">
    <property type="protein sequence ID" value="MCX2818586.1"/>
    <property type="molecule type" value="Genomic_DNA"/>
</dbReference>
<dbReference type="GO" id="GO:0036440">
    <property type="term" value="F:citrate synthase activity"/>
    <property type="evidence" value="ECO:0007669"/>
    <property type="project" value="UniProtKB-EC"/>
</dbReference>
<dbReference type="SUPFAM" id="SSF48256">
    <property type="entry name" value="Citrate synthase"/>
    <property type="match status" value="1"/>
</dbReference>
<dbReference type="PIRSF" id="PIRSF001369">
    <property type="entry name" value="Citrate_synth"/>
    <property type="match status" value="1"/>
</dbReference>
<evidence type="ECO:0000313" key="7">
    <source>
        <dbReference type="Proteomes" id="UP001149411"/>
    </source>
</evidence>
<dbReference type="InterPro" id="IPR016143">
    <property type="entry name" value="Citrate_synth-like_sm_a-sub"/>
</dbReference>
<keyword evidence="2 3" id="KW-0808">Transferase</keyword>
<dbReference type="PRINTS" id="PR00143">
    <property type="entry name" value="CITRTSNTHASE"/>
</dbReference>
<dbReference type="InterPro" id="IPR016142">
    <property type="entry name" value="Citrate_synth-like_lrg_a-sub"/>
</dbReference>